<name>A0ABP8K562_9BACT</name>
<reference evidence="2" key="1">
    <citation type="journal article" date="2019" name="Int. J. Syst. Evol. Microbiol.">
        <title>The Global Catalogue of Microorganisms (GCM) 10K type strain sequencing project: providing services to taxonomists for standard genome sequencing and annotation.</title>
        <authorList>
            <consortium name="The Broad Institute Genomics Platform"/>
            <consortium name="The Broad Institute Genome Sequencing Center for Infectious Disease"/>
            <person name="Wu L."/>
            <person name="Ma J."/>
        </authorList>
    </citation>
    <scope>NUCLEOTIDE SEQUENCE [LARGE SCALE GENOMIC DNA]</scope>
    <source>
        <strain evidence="2">JCM 17925</strain>
    </source>
</reference>
<evidence type="ECO:0008006" key="3">
    <source>
        <dbReference type="Google" id="ProtNLM"/>
    </source>
</evidence>
<gene>
    <name evidence="1" type="ORF">GCM10023187_13120</name>
</gene>
<organism evidence="1 2">
    <name type="scientific">Nibrella viscosa</name>
    <dbReference type="NCBI Taxonomy" id="1084524"/>
    <lineage>
        <taxon>Bacteria</taxon>
        <taxon>Pseudomonadati</taxon>
        <taxon>Bacteroidota</taxon>
        <taxon>Cytophagia</taxon>
        <taxon>Cytophagales</taxon>
        <taxon>Spirosomataceae</taxon>
        <taxon>Nibrella</taxon>
    </lineage>
</organism>
<accession>A0ABP8K562</accession>
<dbReference type="Proteomes" id="UP001500936">
    <property type="component" value="Unassembled WGS sequence"/>
</dbReference>
<evidence type="ECO:0000313" key="2">
    <source>
        <dbReference type="Proteomes" id="UP001500936"/>
    </source>
</evidence>
<dbReference type="EMBL" id="BAABHB010000002">
    <property type="protein sequence ID" value="GAA4400199.1"/>
    <property type="molecule type" value="Genomic_DNA"/>
</dbReference>
<comment type="caution">
    <text evidence="1">The sequence shown here is derived from an EMBL/GenBank/DDBJ whole genome shotgun (WGS) entry which is preliminary data.</text>
</comment>
<proteinExistence type="predicted"/>
<dbReference type="SUPFAM" id="SSF88713">
    <property type="entry name" value="Glycoside hydrolase/deacetylase"/>
    <property type="match status" value="1"/>
</dbReference>
<sequence length="250" mass="29410">MDFSLIAYQQLLHALIKAEYRFQTFAEFLQHPLPRCIILRHDVDLMPANSLRFAHLQHQLGIQGVYYFRAVPESWDESIIRTIAALGHEIGYHYECLTTCRGNMAAGIIDFERNLTALRALASVQTICMHGSPLSPYDSKDLWKVYDYKSYGILGEPYFDVNFNQVFYLTDTGRRWDGDQVSVRDKVKSGFALRFHSTDEIIRAVGNKELPDRIMFTFHPQRWNDNLYYWCRELLLQTVKNLVKKYYYVR</sequence>
<dbReference type="InterPro" id="IPR011330">
    <property type="entry name" value="Glyco_hydro/deAcase_b/a-brl"/>
</dbReference>
<protein>
    <recommendedName>
        <fullName evidence="3">Polysaccharide deacetylase</fullName>
    </recommendedName>
</protein>
<evidence type="ECO:0000313" key="1">
    <source>
        <dbReference type="EMBL" id="GAA4400199.1"/>
    </source>
</evidence>
<keyword evidence="2" id="KW-1185">Reference proteome</keyword>